<dbReference type="InterPro" id="IPR023827">
    <property type="entry name" value="Peptidase_S8_Asp-AS"/>
</dbReference>
<dbReference type="PANTHER" id="PTHR42884:SF14">
    <property type="entry name" value="NEUROENDOCRINE CONVERTASE 1"/>
    <property type="match status" value="1"/>
</dbReference>
<dbReference type="AlphaFoldDB" id="F4KWH3"/>
<dbReference type="CDD" id="cd00063">
    <property type="entry name" value="FN3"/>
    <property type="match status" value="2"/>
</dbReference>
<evidence type="ECO:0000259" key="7">
    <source>
        <dbReference type="PROSITE" id="PS50853"/>
    </source>
</evidence>
<feature type="active site" description="Charge relay system" evidence="4">
    <location>
        <position position="219"/>
    </location>
</feature>
<dbReference type="InterPro" id="IPR022398">
    <property type="entry name" value="Peptidase_S8_His-AS"/>
</dbReference>
<dbReference type="InterPro" id="IPR000209">
    <property type="entry name" value="Peptidase_S8/S53_dom"/>
</dbReference>
<keyword evidence="1 4" id="KW-0645">Protease</keyword>
<feature type="chain" id="PRO_5003317214" evidence="6">
    <location>
        <begin position="23"/>
        <end position="896"/>
    </location>
</feature>
<dbReference type="PROSITE" id="PS00137">
    <property type="entry name" value="SUBTILASE_HIS"/>
    <property type="match status" value="1"/>
</dbReference>
<dbReference type="PROSITE" id="PS51892">
    <property type="entry name" value="SUBTILASE"/>
    <property type="match status" value="1"/>
</dbReference>
<sequence length="896" mass="98857">MRQFLALCCLIYLCFSYHNLSAQTQDHVPGEILVQLRPTIRASAWADQQTSLRAAGSGFQLDDAPLSEPMQIWKLRFDPQTQDENELLARIRRDPAVVAAQFNHYIELRSVIPNDPDFGKQWHWYNTGQDGGVAGIDLGMRQAWDITTGGLTPNGDTIVVCVIDDGIDTTHRDLKANLWVNRAEIPNNNRDDDENGYIDDYRGWNVAQKNDNISADASHGTEVAGMIGAVGNNKLGITGVNWKIKIMGIMGGYNSAAEDKIIQAYNYPFIQRKLYNQSGGKKGAFVVATNASWGIPRTTPADYMIWCNFFDSLGHQGIINVNATSNSNIDIDVTGDMPGGCGSPFIIVSTSINRLGDLVRGYGKKNVDLAALGEQVYTTSVRSSYTLISGTSLAAPQIVGAVGLLYSAPCPTLASLARRDPEAATLWIRRLLLENVKPLPGLQNVTATGGYLHVNNSLQALLQACGACPPLVSIAVRNLTVNSGQLSWTSNDSIQRVDLRYRAKGSTTWTTIESASAPFNFTNLSVCTEYEYQLKTYCRNSILDFEETFSFRTDGCCEPPEKVTIPTSIVSSTIIRWQAVTAASGYTFRYRPVGTSTWSMLNRPFTSANLQNLLACTEYEFQLRSECSGGTPSAYSKVFTFKTGNCGACLDKAYCREAIPEEQANQEWIRSVQIGNFSNLSSRNGYGDFTALKGIDLRSGQTYAFTVKMGFTGQLFNEYVVAWIDLNQNGQFDQHETVYNSGSKKDSIFSGQISIPVGTPSGPTRMRIALRYNSEPSTCSATDRYFGEMEDYCITIDAISTSTNDLKPQNQMQVFPNPFAEDFMVNLTLAEAAPKAQLEVWNAQGQQVYARSLALPGNTVVQERIEANNWPKGLYLLRLRTGKENSEVWGKVLKVE</sequence>
<dbReference type="Pfam" id="PF20009">
    <property type="entry name" value="GEVED"/>
    <property type="match status" value="1"/>
</dbReference>
<dbReference type="Gene3D" id="2.60.40.10">
    <property type="entry name" value="Immunoglobulins"/>
    <property type="match status" value="2"/>
</dbReference>
<name>F4KWH3_HALH1</name>
<dbReference type="HOGENOM" id="CLU_322825_0_0_10"/>
<dbReference type="GO" id="GO:0016020">
    <property type="term" value="C:membrane"/>
    <property type="evidence" value="ECO:0007669"/>
    <property type="project" value="TreeGrafter"/>
</dbReference>
<dbReference type="InterPro" id="IPR013783">
    <property type="entry name" value="Ig-like_fold"/>
</dbReference>
<evidence type="ECO:0000256" key="3">
    <source>
        <dbReference type="ARBA" id="ARBA00022825"/>
    </source>
</evidence>
<keyword evidence="6" id="KW-0732">Signal</keyword>
<dbReference type="GO" id="GO:0016485">
    <property type="term" value="P:protein processing"/>
    <property type="evidence" value="ECO:0007669"/>
    <property type="project" value="TreeGrafter"/>
</dbReference>
<dbReference type="SUPFAM" id="SSF52743">
    <property type="entry name" value="Subtilisin-like"/>
    <property type="match status" value="1"/>
</dbReference>
<feature type="signal peptide" evidence="6">
    <location>
        <begin position="1"/>
        <end position="22"/>
    </location>
</feature>
<evidence type="ECO:0000256" key="6">
    <source>
        <dbReference type="SAM" id="SignalP"/>
    </source>
</evidence>
<dbReference type="PROSITE" id="PS00138">
    <property type="entry name" value="SUBTILASE_SER"/>
    <property type="match status" value="1"/>
</dbReference>
<proteinExistence type="inferred from homology"/>
<dbReference type="Gene3D" id="3.40.50.200">
    <property type="entry name" value="Peptidase S8/S53 domain"/>
    <property type="match status" value="1"/>
</dbReference>
<dbReference type="InterPro" id="IPR003961">
    <property type="entry name" value="FN3_dom"/>
</dbReference>
<organism evidence="8 9">
    <name type="scientific">Haliscomenobacter hydrossis (strain ATCC 27775 / DSM 1100 / LMG 10767 / O)</name>
    <dbReference type="NCBI Taxonomy" id="760192"/>
    <lineage>
        <taxon>Bacteria</taxon>
        <taxon>Pseudomonadati</taxon>
        <taxon>Bacteroidota</taxon>
        <taxon>Saprospiria</taxon>
        <taxon>Saprospirales</taxon>
        <taxon>Haliscomenobacteraceae</taxon>
        <taxon>Haliscomenobacter</taxon>
    </lineage>
</organism>
<reference key="2">
    <citation type="submission" date="2011-04" db="EMBL/GenBank/DDBJ databases">
        <title>Complete sequence of chromosome of Haliscomenobacter hydrossis DSM 1100.</title>
        <authorList>
            <consortium name="US DOE Joint Genome Institute (JGI-PGF)"/>
            <person name="Lucas S."/>
            <person name="Han J."/>
            <person name="Lapidus A."/>
            <person name="Bruce D."/>
            <person name="Goodwin L."/>
            <person name="Pitluck S."/>
            <person name="Peters L."/>
            <person name="Kyrpides N."/>
            <person name="Mavromatis K."/>
            <person name="Ivanova N."/>
            <person name="Ovchinnikova G."/>
            <person name="Pagani I."/>
            <person name="Daligault H."/>
            <person name="Detter J.C."/>
            <person name="Han C."/>
            <person name="Land M."/>
            <person name="Hauser L."/>
            <person name="Markowitz V."/>
            <person name="Cheng J.-F."/>
            <person name="Hugenholtz P."/>
            <person name="Woyke T."/>
            <person name="Wu D."/>
            <person name="Verbarg S."/>
            <person name="Frueling A."/>
            <person name="Brambilla E."/>
            <person name="Klenk H.-P."/>
            <person name="Eisen J.A."/>
        </authorList>
    </citation>
    <scope>NUCLEOTIDE SEQUENCE</scope>
    <source>
        <strain>DSM 1100</strain>
    </source>
</reference>
<feature type="domain" description="Fibronectin type-III" evidence="7">
    <location>
        <begin position="470"/>
        <end position="556"/>
    </location>
</feature>
<dbReference type="InterPro" id="IPR036852">
    <property type="entry name" value="Peptidase_S8/S53_dom_sf"/>
</dbReference>
<evidence type="ECO:0000313" key="8">
    <source>
        <dbReference type="EMBL" id="AEE50323.1"/>
    </source>
</evidence>
<protein>
    <submittedName>
        <fullName evidence="8">Peptidase S8 and S53 subtilisin kexin sedolisin</fullName>
    </submittedName>
</protein>
<dbReference type="EMBL" id="CP002691">
    <property type="protein sequence ID" value="AEE50323.1"/>
    <property type="molecule type" value="Genomic_DNA"/>
</dbReference>
<evidence type="ECO:0000313" key="9">
    <source>
        <dbReference type="Proteomes" id="UP000008461"/>
    </source>
</evidence>
<dbReference type="InterPro" id="IPR026444">
    <property type="entry name" value="Secre_tail"/>
</dbReference>
<dbReference type="PANTHER" id="PTHR42884">
    <property type="entry name" value="PROPROTEIN CONVERTASE SUBTILISIN/KEXIN-RELATED"/>
    <property type="match status" value="1"/>
</dbReference>
<evidence type="ECO:0000256" key="2">
    <source>
        <dbReference type="ARBA" id="ARBA00022801"/>
    </source>
</evidence>
<evidence type="ECO:0000256" key="1">
    <source>
        <dbReference type="ARBA" id="ARBA00022670"/>
    </source>
</evidence>
<keyword evidence="3 4" id="KW-0720">Serine protease</keyword>
<keyword evidence="2 4" id="KW-0378">Hydrolase</keyword>
<dbReference type="Proteomes" id="UP000008461">
    <property type="component" value="Chromosome"/>
</dbReference>
<dbReference type="InterPro" id="IPR023828">
    <property type="entry name" value="Peptidase_S8_Ser-AS"/>
</dbReference>
<dbReference type="PROSITE" id="PS50853">
    <property type="entry name" value="FN3"/>
    <property type="match status" value="2"/>
</dbReference>
<dbReference type="GO" id="GO:0004252">
    <property type="term" value="F:serine-type endopeptidase activity"/>
    <property type="evidence" value="ECO:0007669"/>
    <property type="project" value="UniProtKB-UniRule"/>
</dbReference>
<feature type="active site" description="Charge relay system" evidence="4">
    <location>
        <position position="164"/>
    </location>
</feature>
<evidence type="ECO:0000256" key="5">
    <source>
        <dbReference type="RuleBase" id="RU003355"/>
    </source>
</evidence>
<dbReference type="InterPro" id="IPR036116">
    <property type="entry name" value="FN3_sf"/>
</dbReference>
<reference evidence="8 9" key="1">
    <citation type="journal article" date="2011" name="Stand. Genomic Sci.">
        <title>Complete genome sequence of Haliscomenobacter hydrossis type strain (O).</title>
        <authorList>
            <consortium name="US DOE Joint Genome Institute (JGI-PGF)"/>
            <person name="Daligault H."/>
            <person name="Lapidus A."/>
            <person name="Zeytun A."/>
            <person name="Nolan M."/>
            <person name="Lucas S."/>
            <person name="Del Rio T.G."/>
            <person name="Tice H."/>
            <person name="Cheng J.F."/>
            <person name="Tapia R."/>
            <person name="Han C."/>
            <person name="Goodwin L."/>
            <person name="Pitluck S."/>
            <person name="Liolios K."/>
            <person name="Pagani I."/>
            <person name="Ivanova N."/>
            <person name="Huntemann M."/>
            <person name="Mavromatis K."/>
            <person name="Mikhailova N."/>
            <person name="Pati A."/>
            <person name="Chen A."/>
            <person name="Palaniappan K."/>
            <person name="Land M."/>
            <person name="Hauser L."/>
            <person name="Brambilla E.M."/>
            <person name="Rohde M."/>
            <person name="Verbarg S."/>
            <person name="Goker M."/>
            <person name="Bristow J."/>
            <person name="Eisen J.A."/>
            <person name="Markowitz V."/>
            <person name="Hugenholtz P."/>
            <person name="Kyrpides N.C."/>
            <person name="Klenk H.P."/>
            <person name="Woyke T."/>
        </authorList>
    </citation>
    <scope>NUCLEOTIDE SEQUENCE [LARGE SCALE GENOMIC DNA]</scope>
    <source>
        <strain evidence="9">ATCC 27775 / DSM 1100 / LMG 10767 / O</strain>
    </source>
</reference>
<comment type="similarity">
    <text evidence="4 5">Belongs to the peptidase S8 family.</text>
</comment>
<accession>F4KWH3</accession>
<dbReference type="STRING" id="760192.Halhy_2449"/>
<dbReference type="PRINTS" id="PR00723">
    <property type="entry name" value="SUBTILISIN"/>
</dbReference>
<dbReference type="InterPro" id="IPR045474">
    <property type="entry name" value="GEVED"/>
</dbReference>
<keyword evidence="9" id="KW-1185">Reference proteome</keyword>
<dbReference type="Pfam" id="PF00082">
    <property type="entry name" value="Peptidase_S8"/>
    <property type="match status" value="1"/>
</dbReference>
<dbReference type="SUPFAM" id="SSF49265">
    <property type="entry name" value="Fibronectin type III"/>
    <property type="match status" value="1"/>
</dbReference>
<feature type="active site" description="Charge relay system" evidence="4">
    <location>
        <position position="392"/>
    </location>
</feature>
<dbReference type="NCBIfam" id="TIGR04183">
    <property type="entry name" value="Por_Secre_tail"/>
    <property type="match status" value="1"/>
</dbReference>
<dbReference type="OrthoDB" id="9792152at2"/>
<dbReference type="eggNOG" id="COG1404">
    <property type="taxonomic scope" value="Bacteria"/>
</dbReference>
<dbReference type="SMART" id="SM00060">
    <property type="entry name" value="FN3"/>
    <property type="match status" value="2"/>
</dbReference>
<gene>
    <name evidence="8" type="ordered locus">Halhy_2449</name>
</gene>
<dbReference type="InterPro" id="IPR015500">
    <property type="entry name" value="Peptidase_S8_subtilisin-rel"/>
</dbReference>
<dbReference type="RefSeq" id="WP_013764872.1">
    <property type="nucleotide sequence ID" value="NC_015510.1"/>
</dbReference>
<dbReference type="KEGG" id="hhy:Halhy_2449"/>
<evidence type="ECO:0000256" key="4">
    <source>
        <dbReference type="PROSITE-ProRule" id="PRU01240"/>
    </source>
</evidence>
<feature type="domain" description="Fibronectin type-III" evidence="7">
    <location>
        <begin position="559"/>
        <end position="646"/>
    </location>
</feature>
<dbReference type="PROSITE" id="PS00136">
    <property type="entry name" value="SUBTILASE_ASP"/>
    <property type="match status" value="1"/>
</dbReference>
<dbReference type="Pfam" id="PF18962">
    <property type="entry name" value="Por_Secre_tail"/>
    <property type="match status" value="1"/>
</dbReference>